<dbReference type="Proteomes" id="UP001432180">
    <property type="component" value="Chromosome"/>
</dbReference>
<accession>A0ABZ0S993</accession>
<dbReference type="InterPro" id="IPR029060">
    <property type="entry name" value="PIN-like_dom_sf"/>
</dbReference>
<evidence type="ECO:0000313" key="1">
    <source>
        <dbReference type="EMBL" id="WPL16120.1"/>
    </source>
</evidence>
<evidence type="ECO:0000313" key="2">
    <source>
        <dbReference type="Proteomes" id="UP001432180"/>
    </source>
</evidence>
<keyword evidence="2" id="KW-1185">Reference proteome</keyword>
<sequence>MIALDTNILARAIIQEAEPDEATQCQQAAAQALLTSGQALFLPVTVLQELEWVLRGVYKLPRDQVLGVIEDLLVIEHLVIDRAAAMAEAVE</sequence>
<protein>
    <recommendedName>
        <fullName evidence="3">PIN domain-containing protein</fullName>
    </recommendedName>
</protein>
<dbReference type="SUPFAM" id="SSF88723">
    <property type="entry name" value="PIN domain-like"/>
    <property type="match status" value="1"/>
</dbReference>
<name>A0ABZ0S993_9GAMM</name>
<dbReference type="EMBL" id="CP121472">
    <property type="protein sequence ID" value="WPL16120.1"/>
    <property type="molecule type" value="Genomic_DNA"/>
</dbReference>
<reference evidence="1 2" key="1">
    <citation type="journal article" date="2023" name="Microorganisms">
        <title>Thiorhodovibrio frisius and Trv. litoralis spp. nov., Two Novel Members from a Clade of Fastidious Purple Sulfur Bacteria That Exhibit Unique Red-Shifted Light-Harvesting Capabilities.</title>
        <authorList>
            <person name="Methner A."/>
            <person name="Kuzyk S.B."/>
            <person name="Petersen J."/>
            <person name="Bauer S."/>
            <person name="Brinkmann H."/>
            <person name="Sichau K."/>
            <person name="Wanner G."/>
            <person name="Wolf J."/>
            <person name="Neumann-Schaal M."/>
            <person name="Henke P."/>
            <person name="Tank M."/>
            <person name="Sproer C."/>
            <person name="Bunk B."/>
            <person name="Overmann J."/>
        </authorList>
    </citation>
    <scope>NUCLEOTIDE SEQUENCE [LARGE SCALE GENOMIC DNA]</scope>
    <source>
        <strain evidence="1 2">DSM 6702</strain>
    </source>
</reference>
<proteinExistence type="predicted"/>
<organism evidence="1 2">
    <name type="scientific">Thiorhodovibrio winogradskyi</name>
    <dbReference type="NCBI Taxonomy" id="77007"/>
    <lineage>
        <taxon>Bacteria</taxon>
        <taxon>Pseudomonadati</taxon>
        <taxon>Pseudomonadota</taxon>
        <taxon>Gammaproteobacteria</taxon>
        <taxon>Chromatiales</taxon>
        <taxon>Chromatiaceae</taxon>
        <taxon>Thiorhodovibrio</taxon>
    </lineage>
</organism>
<dbReference type="RefSeq" id="WP_328986671.1">
    <property type="nucleotide sequence ID" value="NZ_CP121472.1"/>
</dbReference>
<gene>
    <name evidence="1" type="ORF">Thiowin_01067</name>
</gene>
<evidence type="ECO:0008006" key="3">
    <source>
        <dbReference type="Google" id="ProtNLM"/>
    </source>
</evidence>